<gene>
    <name evidence="1" type="ORF">ACOLOM_LOCUS12634</name>
</gene>
<accession>A0ACA9QEV8</accession>
<evidence type="ECO:0000313" key="2">
    <source>
        <dbReference type="Proteomes" id="UP000789525"/>
    </source>
</evidence>
<protein>
    <submittedName>
        <fullName evidence="1">2292_t:CDS:1</fullName>
    </submittedName>
</protein>
<keyword evidence="2" id="KW-1185">Reference proteome</keyword>
<feature type="non-terminal residue" evidence="1">
    <location>
        <position position="1"/>
    </location>
</feature>
<name>A0ACA9QEV8_9GLOM</name>
<dbReference type="EMBL" id="CAJVPT010052459">
    <property type="protein sequence ID" value="CAG8749669.1"/>
    <property type="molecule type" value="Genomic_DNA"/>
</dbReference>
<evidence type="ECO:0000313" key="1">
    <source>
        <dbReference type="EMBL" id="CAG8749669.1"/>
    </source>
</evidence>
<reference evidence="1" key="1">
    <citation type="submission" date="2021-06" db="EMBL/GenBank/DDBJ databases">
        <authorList>
            <person name="Kallberg Y."/>
            <person name="Tangrot J."/>
            <person name="Rosling A."/>
        </authorList>
    </citation>
    <scope>NUCLEOTIDE SEQUENCE</scope>
    <source>
        <strain evidence="1">CL356</strain>
    </source>
</reference>
<dbReference type="Proteomes" id="UP000789525">
    <property type="component" value="Unassembled WGS sequence"/>
</dbReference>
<comment type="caution">
    <text evidence="1">The sequence shown here is derived from an EMBL/GenBank/DDBJ whole genome shotgun (WGS) entry which is preliminary data.</text>
</comment>
<proteinExistence type="predicted"/>
<sequence>QNDTARKRTNVKIILDDEVDAQRGLIKKPGMSRTFSKGSKTLSMSKDKGRNVDSDGFLVPDLPNKMLPAKQAGKEKDGTLQVDTMSASSSVGKANSPLEELELEAKNKTVSGDFFCLSCKLGELKHFQAIKRRTLSALEAIGISKTHVEFKDMNLVGETS</sequence>
<organism evidence="1 2">
    <name type="scientific">Acaulospora colombiana</name>
    <dbReference type="NCBI Taxonomy" id="27376"/>
    <lineage>
        <taxon>Eukaryota</taxon>
        <taxon>Fungi</taxon>
        <taxon>Fungi incertae sedis</taxon>
        <taxon>Mucoromycota</taxon>
        <taxon>Glomeromycotina</taxon>
        <taxon>Glomeromycetes</taxon>
        <taxon>Diversisporales</taxon>
        <taxon>Acaulosporaceae</taxon>
        <taxon>Acaulospora</taxon>
    </lineage>
</organism>